<keyword evidence="3" id="KW-1185">Reference proteome</keyword>
<dbReference type="EMBL" id="UHIA01000002">
    <property type="protein sequence ID" value="SUO90265.1"/>
    <property type="molecule type" value="Genomic_DNA"/>
</dbReference>
<gene>
    <name evidence="2" type="ORF">NCTC10717_00052</name>
</gene>
<accession>A0A380MHR4</accession>
<organism evidence="2 3">
    <name type="scientific">Suttonella indologenes</name>
    <dbReference type="NCBI Taxonomy" id="13276"/>
    <lineage>
        <taxon>Bacteria</taxon>
        <taxon>Pseudomonadati</taxon>
        <taxon>Pseudomonadota</taxon>
        <taxon>Gammaproteobacteria</taxon>
        <taxon>Cardiobacteriales</taxon>
        <taxon>Cardiobacteriaceae</taxon>
        <taxon>Suttonella</taxon>
    </lineage>
</organism>
<proteinExistence type="predicted"/>
<name>A0A380MHR4_9GAMM</name>
<reference evidence="2 3" key="1">
    <citation type="submission" date="2018-06" db="EMBL/GenBank/DDBJ databases">
        <authorList>
            <consortium name="Pathogen Informatics"/>
            <person name="Doyle S."/>
        </authorList>
    </citation>
    <scope>NUCLEOTIDE SEQUENCE [LARGE SCALE GENOMIC DNA]</scope>
    <source>
        <strain evidence="2 3">NCTC10717</strain>
    </source>
</reference>
<evidence type="ECO:0000313" key="2">
    <source>
        <dbReference type="EMBL" id="SUO90265.1"/>
    </source>
</evidence>
<dbReference type="Pfam" id="PF10263">
    <property type="entry name" value="SprT-like"/>
    <property type="match status" value="1"/>
</dbReference>
<dbReference type="GO" id="GO:0006950">
    <property type="term" value="P:response to stress"/>
    <property type="evidence" value="ECO:0007669"/>
    <property type="project" value="UniProtKB-ARBA"/>
</dbReference>
<feature type="domain" description="SprT-like" evidence="1">
    <location>
        <begin position="13"/>
        <end position="114"/>
    </location>
</feature>
<dbReference type="OrthoDB" id="5298817at2"/>
<protein>
    <submittedName>
        <fullName evidence="2">SprT-like family</fullName>
    </submittedName>
</protein>
<evidence type="ECO:0000259" key="1">
    <source>
        <dbReference type="Pfam" id="PF10263"/>
    </source>
</evidence>
<sequence>MGKPTLDMYAFVQAAFDHFNNELFNSQLPQLMLSFQREKRVFGYFAESRWLDGSGGKVHEIALNPMYFITHKPLELMQTIVHEMCHLWQHEFGTPSRTGYHNKEWADKMEAIGLMPSSTGQPGGKRVGQQMSDYPLPGGRFYQACVSFAAAGHQLPFVDAYYAKAVNNAQIRQISETLSLELNQAFSENSSTNELNEVASLIQQALATPFTELFDLSANEELNQAQQQMAAKKTKVCYQCPECGIKLWGKPNLSIICGECQLELIND</sequence>
<dbReference type="InterPro" id="IPR006640">
    <property type="entry name" value="SprT-like_domain"/>
</dbReference>
<dbReference type="AlphaFoldDB" id="A0A380MHR4"/>
<dbReference type="Proteomes" id="UP000254575">
    <property type="component" value="Unassembled WGS sequence"/>
</dbReference>
<evidence type="ECO:0000313" key="3">
    <source>
        <dbReference type="Proteomes" id="UP000254575"/>
    </source>
</evidence>